<dbReference type="Proteomes" id="UP000000641">
    <property type="component" value="Chromosome"/>
</dbReference>
<gene>
    <name evidence="1" type="ordered locus">Tpen_0074</name>
</gene>
<dbReference type="HOGENOM" id="CLU_1145264_0_0_2"/>
<dbReference type="KEGG" id="tpe:Tpen_0074"/>
<dbReference type="STRING" id="368408.Tpen_0074"/>
<organism evidence="1 2">
    <name type="scientific">Thermofilum pendens (strain DSM 2475 / Hrk 5)</name>
    <dbReference type="NCBI Taxonomy" id="368408"/>
    <lineage>
        <taxon>Archaea</taxon>
        <taxon>Thermoproteota</taxon>
        <taxon>Thermoprotei</taxon>
        <taxon>Thermofilales</taxon>
        <taxon>Thermofilaceae</taxon>
        <taxon>Thermofilum</taxon>
    </lineage>
</organism>
<evidence type="ECO:0000313" key="2">
    <source>
        <dbReference type="Proteomes" id="UP000000641"/>
    </source>
</evidence>
<sequence length="240" mass="26488">MNVKNILVGLFLIFVLLQILEAYLYNTLDAGYLEVTDVDFSGNVENLTLRIYLSNPYSVPLQFQEVSVKAKCGSSFYGASRGNVTVPPASHSVLQLEVGIPFGEEACNFTLVEYPMLLVTRLTGITFINKSKQFQLAIPGYGARFLWAGWNKTSVKLGECVDIEVHVKPPGPYRLTVLAELTGFAPEAVAQYEGLGDGVFTFCPKEPSSFKLKGYFLQVSAQDATWTQAPGYPPRLRVEP</sequence>
<evidence type="ECO:0008006" key="3">
    <source>
        <dbReference type="Google" id="ProtNLM"/>
    </source>
</evidence>
<dbReference type="AlphaFoldDB" id="A1RWA4"/>
<keyword evidence="2" id="KW-1185">Reference proteome</keyword>
<dbReference type="EnsemblBacteria" id="ABL77484">
    <property type="protein sequence ID" value="ABL77484"/>
    <property type="gene ID" value="Tpen_0074"/>
</dbReference>
<accession>A1RWA4</accession>
<reference evidence="2" key="1">
    <citation type="journal article" date="2008" name="J. Bacteriol.">
        <title>Genome sequence of Thermofilum pendens reveals an exceptional loss of biosynthetic pathways without genome reduction.</title>
        <authorList>
            <person name="Anderson I."/>
            <person name="Rodriguez J."/>
            <person name="Susanti D."/>
            <person name="Porat I."/>
            <person name="Reich C."/>
            <person name="Ulrich L.E."/>
            <person name="Elkins J.G."/>
            <person name="Mavromatis K."/>
            <person name="Lykidis A."/>
            <person name="Kim E."/>
            <person name="Thompson L.S."/>
            <person name="Nolan M."/>
            <person name="Land M."/>
            <person name="Copeland A."/>
            <person name="Lapidus A."/>
            <person name="Lucas S."/>
            <person name="Detter C."/>
            <person name="Zhulin I.B."/>
            <person name="Olsen G.J."/>
            <person name="Whitman W."/>
            <person name="Mukhopadhyay B."/>
            <person name="Bristow J."/>
            <person name="Kyrpides N."/>
        </authorList>
    </citation>
    <scope>NUCLEOTIDE SEQUENCE [LARGE SCALE GENOMIC DNA]</scope>
    <source>
        <strain evidence="2">DSM 2475 / Hrk 5</strain>
    </source>
</reference>
<evidence type="ECO:0000313" key="1">
    <source>
        <dbReference type="EMBL" id="ABL77484.1"/>
    </source>
</evidence>
<dbReference type="EMBL" id="CP000505">
    <property type="protein sequence ID" value="ABL77484.1"/>
    <property type="molecule type" value="Genomic_DNA"/>
</dbReference>
<proteinExistence type="predicted"/>
<protein>
    <recommendedName>
        <fullName evidence="3">Late embryogenesis abundant protein LEA-2 subgroup domain-containing protein</fullName>
    </recommendedName>
</protein>
<name>A1RWA4_THEPD</name>